<evidence type="ECO:0000259" key="5">
    <source>
        <dbReference type="PROSITE" id="PS50023"/>
    </source>
</evidence>
<dbReference type="PANTHER" id="PTHR22763">
    <property type="entry name" value="RING ZINC FINGER PROTEIN"/>
    <property type="match status" value="1"/>
</dbReference>
<sequence length="466" mass="48230">MNLTMLEANACTICGQPTRLANSYLTIGKTFHKTCFTCRTCGIQLNLRNFIEHDGDIFCTNHGATNNLGSEVVPFWNNGATTGSQLTCSICMLEYNDNNVAVVLACGHSFHRECLRKWVNPECPICRAAIIEPFDSLKTNYALMELLSEIKSDSGLIKQSSMPSMPSMHSAELEKASSNAFHNRISELDRQQAAFREQLEASVAEMKRSIDDESKILLGLIDKKMAHAREEVASDNNRVQNILTTPAPVAPTPTHASAVLSSIYSTLFNKTIQSPSGRHEFCTTGTYEWKVPAGVKSISAIVIGGGGGGGNSTSRSRGGYGGITCAMEGNGGTSRIGEITCAMGGLVGGSKEGGLGGLGNLKNGATGECRIGIGGNGGAAGAFGRGYAGSGGQLVSGSPTPPSLYGGGGAGIESGGGGGGYSILKDFPVKPGTVIPITVGSGGTSSSNSSKGASGIVVIAWGEEIP</sequence>
<dbReference type="GO" id="GO:0043161">
    <property type="term" value="P:proteasome-mediated ubiquitin-dependent protein catabolic process"/>
    <property type="evidence" value="ECO:0007669"/>
    <property type="project" value="TreeGrafter"/>
</dbReference>
<dbReference type="GO" id="GO:0061630">
    <property type="term" value="F:ubiquitin protein ligase activity"/>
    <property type="evidence" value="ECO:0007669"/>
    <property type="project" value="TreeGrafter"/>
</dbReference>
<dbReference type="InterPro" id="IPR001781">
    <property type="entry name" value="Znf_LIM"/>
</dbReference>
<dbReference type="Gene3D" id="2.10.110.10">
    <property type="entry name" value="Cysteine Rich Protein"/>
    <property type="match status" value="1"/>
</dbReference>
<dbReference type="CDD" id="cd16448">
    <property type="entry name" value="RING-H2"/>
    <property type="match status" value="1"/>
</dbReference>
<keyword evidence="1" id="KW-0479">Metal-binding</keyword>
<dbReference type="Pfam" id="PF13639">
    <property type="entry name" value="zf-RING_2"/>
    <property type="match status" value="1"/>
</dbReference>
<dbReference type="InterPro" id="IPR050731">
    <property type="entry name" value="HRD1_E3_ubiq-ligases"/>
</dbReference>
<feature type="domain" description="RING-type" evidence="6">
    <location>
        <begin position="88"/>
        <end position="127"/>
    </location>
</feature>
<feature type="domain" description="LIM zinc-binding" evidence="5">
    <location>
        <begin position="9"/>
        <end position="70"/>
    </location>
</feature>
<dbReference type="PANTHER" id="PTHR22763:SF162">
    <property type="entry name" value="TRANSMEMBRANE E3 UBIQUITIN-PROTEIN LIGASE 1"/>
    <property type="match status" value="1"/>
</dbReference>
<dbReference type="InterPro" id="IPR001841">
    <property type="entry name" value="Znf_RING"/>
</dbReference>
<name>A0A3G5AEZ5_9VIRU</name>
<evidence type="ECO:0000259" key="6">
    <source>
        <dbReference type="PROSITE" id="PS50089"/>
    </source>
</evidence>
<evidence type="ECO:0000256" key="2">
    <source>
        <dbReference type="ARBA" id="ARBA00022771"/>
    </source>
</evidence>
<dbReference type="Gene3D" id="3.30.40.10">
    <property type="entry name" value="Zinc/RING finger domain, C3HC4 (zinc finger)"/>
    <property type="match status" value="1"/>
</dbReference>
<proteinExistence type="predicted"/>
<dbReference type="GO" id="GO:0008270">
    <property type="term" value="F:zinc ion binding"/>
    <property type="evidence" value="ECO:0007669"/>
    <property type="project" value="UniProtKB-KW"/>
</dbReference>
<evidence type="ECO:0000256" key="3">
    <source>
        <dbReference type="ARBA" id="ARBA00022833"/>
    </source>
</evidence>
<protein>
    <submittedName>
        <fullName evidence="7">E3 ubiquitin-protein ligase</fullName>
    </submittedName>
</protein>
<evidence type="ECO:0000256" key="1">
    <source>
        <dbReference type="ARBA" id="ARBA00022723"/>
    </source>
</evidence>
<reference evidence="7" key="1">
    <citation type="submission" date="2018-10" db="EMBL/GenBank/DDBJ databases">
        <title>Hidden diversity of soil giant viruses.</title>
        <authorList>
            <person name="Schulz F."/>
            <person name="Alteio L."/>
            <person name="Goudeau D."/>
            <person name="Ryan E.M."/>
            <person name="Malmstrom R.R."/>
            <person name="Blanchard J."/>
            <person name="Woyke T."/>
        </authorList>
    </citation>
    <scope>NUCLEOTIDE SEQUENCE</scope>
    <source>
        <strain evidence="7">SAV1</strain>
    </source>
</reference>
<dbReference type="PROSITE" id="PS00478">
    <property type="entry name" value="LIM_DOMAIN_1"/>
    <property type="match status" value="1"/>
</dbReference>
<dbReference type="InterPro" id="IPR013083">
    <property type="entry name" value="Znf_RING/FYVE/PHD"/>
</dbReference>
<dbReference type="EMBL" id="MK072472">
    <property type="protein sequence ID" value="AYV85747.1"/>
    <property type="molecule type" value="Genomic_DNA"/>
</dbReference>
<dbReference type="SUPFAM" id="SSF57850">
    <property type="entry name" value="RING/U-box"/>
    <property type="match status" value="1"/>
</dbReference>
<dbReference type="PROSITE" id="PS50089">
    <property type="entry name" value="ZF_RING_2"/>
    <property type="match status" value="1"/>
</dbReference>
<evidence type="ECO:0000313" key="7">
    <source>
        <dbReference type="EMBL" id="AYV85747.1"/>
    </source>
</evidence>
<keyword evidence="2 4" id="KW-0863">Zinc-finger</keyword>
<keyword evidence="3" id="KW-0862">Zinc</keyword>
<accession>A0A3G5AEZ5</accession>
<organism evidence="7">
    <name type="scientific">Satyrvirus sp</name>
    <dbReference type="NCBI Taxonomy" id="2487771"/>
    <lineage>
        <taxon>Viruses</taxon>
        <taxon>Varidnaviria</taxon>
        <taxon>Bamfordvirae</taxon>
        <taxon>Nucleocytoviricota</taxon>
        <taxon>Megaviricetes</taxon>
        <taxon>Imitervirales</taxon>
        <taxon>Mimiviridae</taxon>
        <taxon>Megamimivirinae</taxon>
    </lineage>
</organism>
<dbReference type="PROSITE" id="PS50023">
    <property type="entry name" value="LIM_DOMAIN_2"/>
    <property type="match status" value="1"/>
</dbReference>
<gene>
    <name evidence="7" type="ORF">Satyrvirus36_5</name>
</gene>
<evidence type="ECO:0000256" key="4">
    <source>
        <dbReference type="PROSITE-ProRule" id="PRU00175"/>
    </source>
</evidence>
<dbReference type="SMART" id="SM00132">
    <property type="entry name" value="LIM"/>
    <property type="match status" value="1"/>
</dbReference>
<dbReference type="Pfam" id="PF00412">
    <property type="entry name" value="LIM"/>
    <property type="match status" value="1"/>
</dbReference>
<dbReference type="SMART" id="SM00184">
    <property type="entry name" value="RING"/>
    <property type="match status" value="2"/>
</dbReference>